<dbReference type="RefSeq" id="WP_184997189.1">
    <property type="nucleotide sequence ID" value="NZ_BOMK01000051.1"/>
</dbReference>
<accession>A0A7W7I478</accession>
<comment type="caution">
    <text evidence="1">The sequence shown here is derived from an EMBL/GenBank/DDBJ whole genome shotgun (WGS) entry which is preliminary data.</text>
</comment>
<name>A0A7W7I478_9ACTN</name>
<organism evidence="1 2">
    <name type="scientific">Actinoplanes digitatis</name>
    <dbReference type="NCBI Taxonomy" id="1868"/>
    <lineage>
        <taxon>Bacteria</taxon>
        <taxon>Bacillati</taxon>
        <taxon>Actinomycetota</taxon>
        <taxon>Actinomycetes</taxon>
        <taxon>Micromonosporales</taxon>
        <taxon>Micromonosporaceae</taxon>
        <taxon>Actinoplanes</taxon>
    </lineage>
</organism>
<proteinExistence type="predicted"/>
<protein>
    <submittedName>
        <fullName evidence="1">Transposase</fullName>
    </submittedName>
</protein>
<reference evidence="1 2" key="1">
    <citation type="submission" date="2020-08" db="EMBL/GenBank/DDBJ databases">
        <title>Sequencing the genomes of 1000 actinobacteria strains.</title>
        <authorList>
            <person name="Klenk H.-P."/>
        </authorList>
    </citation>
    <scope>NUCLEOTIDE SEQUENCE [LARGE SCALE GENOMIC DNA]</scope>
    <source>
        <strain evidence="1 2">DSM 43149</strain>
    </source>
</reference>
<dbReference type="EMBL" id="JACHNH010000001">
    <property type="protein sequence ID" value="MBB4766125.1"/>
    <property type="molecule type" value="Genomic_DNA"/>
</dbReference>
<gene>
    <name evidence="1" type="ORF">BJ971_006681</name>
</gene>
<evidence type="ECO:0000313" key="2">
    <source>
        <dbReference type="Proteomes" id="UP000578112"/>
    </source>
</evidence>
<keyword evidence="2" id="KW-1185">Reference proteome</keyword>
<dbReference type="AlphaFoldDB" id="A0A7W7I478"/>
<dbReference type="Proteomes" id="UP000578112">
    <property type="component" value="Unassembled WGS sequence"/>
</dbReference>
<evidence type="ECO:0000313" key="1">
    <source>
        <dbReference type="EMBL" id="MBB4766125.1"/>
    </source>
</evidence>
<sequence length="50" mass="5509">MTVLAGHDTGNVVWVGNQRSKAAFEEFFTALGPSCPQPQQGRPRRSHRSV</sequence>